<dbReference type="SUPFAM" id="SSF53092">
    <property type="entry name" value="Creatinase/prolidase N-terminal domain"/>
    <property type="match status" value="1"/>
</dbReference>
<dbReference type="InterPro" id="IPR000587">
    <property type="entry name" value="Creatinase_N"/>
</dbReference>
<dbReference type="SUPFAM" id="SSF55920">
    <property type="entry name" value="Creatinase/aminopeptidase"/>
    <property type="match status" value="1"/>
</dbReference>
<dbReference type="Proteomes" id="UP000680706">
    <property type="component" value="Chromosome"/>
</dbReference>
<reference evidence="3 4" key="1">
    <citation type="journal article" date="2021" name="Angew. Chem. Int. Ed. Engl.">
        <title>A novel family of nonribosomal peptides modulate collective behavior in Pseudovibrio bacteria isolated from marine sponges.</title>
        <authorList>
            <person name="Ioca L.P."/>
            <person name="Dai Y."/>
            <person name="Kunakom S."/>
            <person name="Diaz-Espinosa J."/>
            <person name="Krunic A."/>
            <person name="Crnkovic C.M."/>
            <person name="Orjala J."/>
            <person name="Sanchez L.M."/>
            <person name="Ferreira A.G."/>
            <person name="Berlinck R.G.S."/>
            <person name="Eustaquio A.S."/>
        </authorList>
    </citation>
    <scope>NUCLEOTIDE SEQUENCE [LARGE SCALE GENOMIC DNA]</scope>
    <source>
        <strain evidence="3 4">Ab134</strain>
    </source>
</reference>
<sequence>MDWEKTMALHFSPEEFAERRAALDAKLKERNLDCLLIFAQESMYWLTGFDTFGYCFFQCLIYRPGEEPILLTRSADLRQARNTSNLKDIRLWMDVAGKSPVGQVKELLFDLDLLGTRIGVEYDTHGLTAANGRLLDESLHSFADVDDASDIIKELRLVKSPTELEYVRTAGKLADQAFLAAMEEIKPGADEGRILAKMQSTIFEGGGDYPANEFVIGSGPDALLCRYKSGRRTLSENDQLTLEWAGVYRHYHAAAIRTVILGEPTPRHLELHQAAKDAMIAVEQAMQVGNTFGDLFAAHAHILDDRGLMPHRLNACGYSLGARFTPSWMEPPYMAFKENAHEIQENMVLFMHMIIMDSDSETAMTLGQTYITHEDGPESLSQLSLDLPVKAG</sequence>
<dbReference type="CDD" id="cd01066">
    <property type="entry name" value="APP_MetAP"/>
    <property type="match status" value="1"/>
</dbReference>
<name>A0ABX8AK92_9HYPH</name>
<dbReference type="PANTHER" id="PTHR46112:SF2">
    <property type="entry name" value="XAA-PRO AMINOPEPTIDASE P-RELATED"/>
    <property type="match status" value="1"/>
</dbReference>
<dbReference type="Pfam" id="PF01321">
    <property type="entry name" value="Creatinase_N"/>
    <property type="match status" value="1"/>
</dbReference>
<dbReference type="Pfam" id="PF00557">
    <property type="entry name" value="Peptidase_M24"/>
    <property type="match status" value="1"/>
</dbReference>
<keyword evidence="3" id="KW-0645">Protease</keyword>
<organism evidence="3 4">
    <name type="scientific">Pseudovibrio brasiliensis</name>
    <dbReference type="NCBI Taxonomy" id="1898042"/>
    <lineage>
        <taxon>Bacteria</taxon>
        <taxon>Pseudomonadati</taxon>
        <taxon>Pseudomonadota</taxon>
        <taxon>Alphaproteobacteria</taxon>
        <taxon>Hyphomicrobiales</taxon>
        <taxon>Stappiaceae</taxon>
        <taxon>Pseudovibrio</taxon>
    </lineage>
</organism>
<proteinExistence type="predicted"/>
<keyword evidence="3" id="KW-0031">Aminopeptidase</keyword>
<dbReference type="Gene3D" id="3.40.350.10">
    <property type="entry name" value="Creatinase/prolidase N-terminal domain"/>
    <property type="match status" value="1"/>
</dbReference>
<feature type="domain" description="Peptidase M24" evidence="1">
    <location>
        <begin position="166"/>
        <end position="365"/>
    </location>
</feature>
<dbReference type="RefSeq" id="WP_008547693.1">
    <property type="nucleotide sequence ID" value="NZ_CP074126.1"/>
</dbReference>
<dbReference type="InterPro" id="IPR050659">
    <property type="entry name" value="Peptidase_M24B"/>
</dbReference>
<dbReference type="PANTHER" id="PTHR46112">
    <property type="entry name" value="AMINOPEPTIDASE"/>
    <property type="match status" value="1"/>
</dbReference>
<evidence type="ECO:0000313" key="4">
    <source>
        <dbReference type="Proteomes" id="UP000680706"/>
    </source>
</evidence>
<dbReference type="InterPro" id="IPR029149">
    <property type="entry name" value="Creatin/AminoP/Spt16_N"/>
</dbReference>
<evidence type="ECO:0000259" key="1">
    <source>
        <dbReference type="Pfam" id="PF00557"/>
    </source>
</evidence>
<dbReference type="InterPro" id="IPR036005">
    <property type="entry name" value="Creatinase/aminopeptidase-like"/>
</dbReference>
<accession>A0ABX8AK92</accession>
<feature type="domain" description="Creatinase N-terminal" evidence="2">
    <location>
        <begin position="19"/>
        <end position="158"/>
    </location>
</feature>
<dbReference type="GO" id="GO:0004177">
    <property type="term" value="F:aminopeptidase activity"/>
    <property type="evidence" value="ECO:0007669"/>
    <property type="project" value="UniProtKB-KW"/>
</dbReference>
<keyword evidence="4" id="KW-1185">Reference proteome</keyword>
<dbReference type="Gene3D" id="3.90.230.10">
    <property type="entry name" value="Creatinase/methionine aminopeptidase superfamily"/>
    <property type="match status" value="1"/>
</dbReference>
<evidence type="ECO:0000313" key="3">
    <source>
        <dbReference type="EMBL" id="QUS55003.1"/>
    </source>
</evidence>
<evidence type="ECO:0000259" key="2">
    <source>
        <dbReference type="Pfam" id="PF01321"/>
    </source>
</evidence>
<protein>
    <submittedName>
        <fullName evidence="3">Aminopeptidase P family protein</fullName>
    </submittedName>
</protein>
<dbReference type="EMBL" id="CP074126">
    <property type="protein sequence ID" value="QUS55003.1"/>
    <property type="molecule type" value="Genomic_DNA"/>
</dbReference>
<gene>
    <name evidence="3" type="ORF">KGB56_16765</name>
</gene>
<dbReference type="InterPro" id="IPR000994">
    <property type="entry name" value="Pept_M24"/>
</dbReference>
<keyword evidence="3" id="KW-0378">Hydrolase</keyword>